<dbReference type="PANTHER" id="PTHR35008:SF4">
    <property type="entry name" value="BLL4482 PROTEIN"/>
    <property type="match status" value="1"/>
</dbReference>
<feature type="compositionally biased region" description="Basic and acidic residues" evidence="5">
    <location>
        <begin position="72"/>
        <end position="98"/>
    </location>
</feature>
<dbReference type="InterPro" id="IPR009056">
    <property type="entry name" value="Cyt_c-like_dom"/>
</dbReference>
<dbReference type="SUPFAM" id="SSF46626">
    <property type="entry name" value="Cytochrome c"/>
    <property type="match status" value="1"/>
</dbReference>
<proteinExistence type="predicted"/>
<name>A0A1H3W3L6_9BACI</name>
<keyword evidence="3 4" id="KW-0408">Iron</keyword>
<keyword evidence="2 4" id="KW-0479">Metal-binding</keyword>
<dbReference type="GO" id="GO:0009055">
    <property type="term" value="F:electron transfer activity"/>
    <property type="evidence" value="ECO:0007669"/>
    <property type="project" value="InterPro"/>
</dbReference>
<dbReference type="GO" id="GO:0046872">
    <property type="term" value="F:metal ion binding"/>
    <property type="evidence" value="ECO:0007669"/>
    <property type="project" value="UniProtKB-KW"/>
</dbReference>
<feature type="region of interest" description="Disordered" evidence="5">
    <location>
        <begin position="72"/>
        <end position="118"/>
    </location>
</feature>
<evidence type="ECO:0000313" key="7">
    <source>
        <dbReference type="EMBL" id="SDZ81646.1"/>
    </source>
</evidence>
<feature type="region of interest" description="Disordered" evidence="5">
    <location>
        <begin position="1"/>
        <end position="25"/>
    </location>
</feature>
<dbReference type="Proteomes" id="UP000198584">
    <property type="component" value="Unassembled WGS sequence"/>
</dbReference>
<protein>
    <submittedName>
        <fullName evidence="7">Thiosulfate dehydrogenase</fullName>
    </submittedName>
</protein>
<keyword evidence="1 4" id="KW-0349">Heme</keyword>
<dbReference type="InterPro" id="IPR051459">
    <property type="entry name" value="Cytochrome_c-type_DH"/>
</dbReference>
<dbReference type="Gene3D" id="1.10.760.10">
    <property type="entry name" value="Cytochrome c-like domain"/>
    <property type="match status" value="1"/>
</dbReference>
<dbReference type="PANTHER" id="PTHR35008">
    <property type="entry name" value="BLL4482 PROTEIN-RELATED"/>
    <property type="match status" value="1"/>
</dbReference>
<dbReference type="RefSeq" id="WP_245728716.1">
    <property type="nucleotide sequence ID" value="NZ_FNQR01000001.1"/>
</dbReference>
<feature type="compositionally biased region" description="Polar residues" evidence="5">
    <location>
        <begin position="99"/>
        <end position="118"/>
    </location>
</feature>
<evidence type="ECO:0000256" key="4">
    <source>
        <dbReference type="PROSITE-ProRule" id="PRU00433"/>
    </source>
</evidence>
<dbReference type="EMBL" id="FNQR01000001">
    <property type="protein sequence ID" value="SDZ81646.1"/>
    <property type="molecule type" value="Genomic_DNA"/>
</dbReference>
<dbReference type="GO" id="GO:0020037">
    <property type="term" value="F:heme binding"/>
    <property type="evidence" value="ECO:0007669"/>
    <property type="project" value="InterPro"/>
</dbReference>
<evidence type="ECO:0000256" key="2">
    <source>
        <dbReference type="ARBA" id="ARBA00022723"/>
    </source>
</evidence>
<dbReference type="InterPro" id="IPR036909">
    <property type="entry name" value="Cyt_c-like_dom_sf"/>
</dbReference>
<accession>A0A1H3W3L6</accession>
<dbReference type="PROSITE" id="PS51007">
    <property type="entry name" value="CYTC"/>
    <property type="match status" value="1"/>
</dbReference>
<evidence type="ECO:0000256" key="1">
    <source>
        <dbReference type="ARBA" id="ARBA00022617"/>
    </source>
</evidence>
<dbReference type="Pfam" id="PF00034">
    <property type="entry name" value="Cytochrom_C"/>
    <property type="match status" value="1"/>
</dbReference>
<evidence type="ECO:0000256" key="3">
    <source>
        <dbReference type="ARBA" id="ARBA00023004"/>
    </source>
</evidence>
<organism evidence="7 8">
    <name type="scientific">Thalassobacillus cyri</name>
    <dbReference type="NCBI Taxonomy" id="571932"/>
    <lineage>
        <taxon>Bacteria</taxon>
        <taxon>Bacillati</taxon>
        <taxon>Bacillota</taxon>
        <taxon>Bacilli</taxon>
        <taxon>Bacillales</taxon>
        <taxon>Bacillaceae</taxon>
        <taxon>Thalassobacillus</taxon>
    </lineage>
</organism>
<feature type="domain" description="Cytochrome c" evidence="6">
    <location>
        <begin position="1"/>
        <end position="69"/>
    </location>
</feature>
<dbReference type="AlphaFoldDB" id="A0A1H3W3L6"/>
<evidence type="ECO:0000259" key="6">
    <source>
        <dbReference type="PROSITE" id="PS51007"/>
    </source>
</evidence>
<evidence type="ECO:0000256" key="5">
    <source>
        <dbReference type="SAM" id="MobiDB-lite"/>
    </source>
</evidence>
<dbReference type="STRING" id="571932.SAMN05421743_101306"/>
<gene>
    <name evidence="7" type="ORF">SAMN05421743_101306</name>
</gene>
<keyword evidence="8" id="KW-1185">Reference proteome</keyword>
<reference evidence="7 8" key="1">
    <citation type="submission" date="2016-10" db="EMBL/GenBank/DDBJ databases">
        <authorList>
            <person name="de Groot N.N."/>
        </authorList>
    </citation>
    <scope>NUCLEOTIDE SEQUENCE [LARGE SCALE GENOMIC DNA]</scope>
    <source>
        <strain evidence="7 8">CCM7597</strain>
    </source>
</reference>
<evidence type="ECO:0000313" key="8">
    <source>
        <dbReference type="Proteomes" id="UP000198584"/>
    </source>
</evidence>
<sequence>MSCHASDGSGTGPNSGPELWGENSFNDGAGMTYLSKMAGFVKRNMPIGQENSLTDQEAADVSAYILSHERPLYQNHEKDFPHGGRPDDQMNKERREQIRNGNFDWSTIDNIVMPSEQN</sequence>